<dbReference type="AlphaFoldDB" id="A0A1Y3YTS1"/>
<evidence type="ECO:0000313" key="2">
    <source>
        <dbReference type="Proteomes" id="UP000195386"/>
    </source>
</evidence>
<organism evidence="1 2">
    <name type="scientific">Bacteroides clarus</name>
    <dbReference type="NCBI Taxonomy" id="626929"/>
    <lineage>
        <taxon>Bacteria</taxon>
        <taxon>Pseudomonadati</taxon>
        <taxon>Bacteroidota</taxon>
        <taxon>Bacteroidia</taxon>
        <taxon>Bacteroidales</taxon>
        <taxon>Bacteroidaceae</taxon>
        <taxon>Bacteroides</taxon>
    </lineage>
</organism>
<dbReference type="RefSeq" id="WP_087426293.1">
    <property type="nucleotide sequence ID" value="NZ_NFII01000009.1"/>
</dbReference>
<protein>
    <submittedName>
        <fullName evidence="1">Uncharacterized protein</fullName>
    </submittedName>
</protein>
<evidence type="ECO:0000313" key="1">
    <source>
        <dbReference type="EMBL" id="OUO00762.1"/>
    </source>
</evidence>
<dbReference type="Proteomes" id="UP000195386">
    <property type="component" value="Unassembled WGS sequence"/>
</dbReference>
<reference evidence="2" key="1">
    <citation type="submission" date="2017-04" db="EMBL/GenBank/DDBJ databases">
        <title>Function of individual gut microbiota members based on whole genome sequencing of pure cultures obtained from chicken caecum.</title>
        <authorList>
            <person name="Medvecky M."/>
            <person name="Cejkova D."/>
            <person name="Polansky O."/>
            <person name="Karasova D."/>
            <person name="Kubasova T."/>
            <person name="Cizek A."/>
            <person name="Rychlik I."/>
        </authorList>
    </citation>
    <scope>NUCLEOTIDE SEQUENCE [LARGE SCALE GENOMIC DNA]</scope>
    <source>
        <strain evidence="2">An43</strain>
    </source>
</reference>
<accession>A0A1Y3YTS1</accession>
<name>A0A1Y3YTS1_9BACE</name>
<sequence>MPSNTDISKLKELYESLDRLKESGEDIVAEIRKEINNIELQYLKEDLFPEMMKTLSRKISWLRCSVDMNLQFNGEKQLDYSFCKSGSTVFIRDKYECNCPNEDVLEESETDSNNLDIITSTSNQTDAHDIPKRSKTYTLRVESPNGKVFQENVVSDTYVAVIKEINPEKVDSVGLSHAGVGVVSQTLDSKYAKYQKPIGGGWYVMTNSSTKAKGFDLKTISDELELELKISLVPLNNSEEVIPIMGISESERHRIRVTFLDGRTICPIKVLEALVEVVKYAGAERVRELGINCCADNLILKNPAPRYEKSCKPVGNGWLCNTCSDTITKFNQITEISQKLNLGIKAELV</sequence>
<dbReference type="EMBL" id="NFII01000009">
    <property type="protein sequence ID" value="OUO00762.1"/>
    <property type="molecule type" value="Genomic_DNA"/>
</dbReference>
<comment type="caution">
    <text evidence="1">The sequence shown here is derived from an EMBL/GenBank/DDBJ whole genome shotgun (WGS) entry which is preliminary data.</text>
</comment>
<proteinExistence type="predicted"/>
<gene>
    <name evidence="1" type="ORF">B5F97_11075</name>
</gene>